<dbReference type="EMBL" id="LR862151">
    <property type="protein sequence ID" value="CAD1833469.1"/>
    <property type="molecule type" value="Genomic_DNA"/>
</dbReference>
<evidence type="ECO:0000313" key="2">
    <source>
        <dbReference type="EMBL" id="CAD1833469.1"/>
    </source>
</evidence>
<sequence>MLFYQRFWSLLKPDIMGVFNCFYEGSANLDNINNSWLCLVPKKSEALLAKDFRPISLIHSMAKLISKVLATQLQNFMDELINPHQTAFIKGRRIFDNFCCAHILVHHIFTSKQSAALLKIDFEMAFDYISWSFLVDLLKARGFSTRWISWIQVLLIFANTSVILNGVPGETFSCKRGLRQGDPLSPLLFILCVDVLSRMLQMAASSNPLDQGIGDVRIQSLQFADDLLIFLDGTPRSAAAAKLILDAFAATSGLKINYAKSSLTPIHLPAVEASTLASSFGCVVKGFPLTYLGLPLSPKDSIDRITCH</sequence>
<organism evidence="2">
    <name type="scientific">Ananas comosus var. bracteatus</name>
    <name type="common">red pineapple</name>
    <dbReference type="NCBI Taxonomy" id="296719"/>
    <lineage>
        <taxon>Eukaryota</taxon>
        <taxon>Viridiplantae</taxon>
        <taxon>Streptophyta</taxon>
        <taxon>Embryophyta</taxon>
        <taxon>Tracheophyta</taxon>
        <taxon>Spermatophyta</taxon>
        <taxon>Magnoliopsida</taxon>
        <taxon>Liliopsida</taxon>
        <taxon>Poales</taxon>
        <taxon>Bromeliaceae</taxon>
        <taxon>Bromelioideae</taxon>
        <taxon>Ananas</taxon>
    </lineage>
</organism>
<dbReference type="Pfam" id="PF00078">
    <property type="entry name" value="RVT_1"/>
    <property type="match status" value="1"/>
</dbReference>
<proteinExistence type="predicted"/>
<dbReference type="SUPFAM" id="SSF56672">
    <property type="entry name" value="DNA/RNA polymerases"/>
    <property type="match status" value="1"/>
</dbReference>
<dbReference type="AlphaFoldDB" id="A0A6V7PRJ5"/>
<protein>
    <recommendedName>
        <fullName evidence="1">Reverse transcriptase domain-containing protein</fullName>
    </recommendedName>
</protein>
<reference evidence="2" key="1">
    <citation type="submission" date="2020-07" db="EMBL/GenBank/DDBJ databases">
        <authorList>
            <person name="Lin J."/>
        </authorList>
    </citation>
    <scope>NUCLEOTIDE SEQUENCE</scope>
</reference>
<dbReference type="CDD" id="cd01650">
    <property type="entry name" value="RT_nLTR_like"/>
    <property type="match status" value="1"/>
</dbReference>
<gene>
    <name evidence="2" type="ORF">CB5_LOCUS16680</name>
</gene>
<dbReference type="InterPro" id="IPR043502">
    <property type="entry name" value="DNA/RNA_pol_sf"/>
</dbReference>
<dbReference type="PANTHER" id="PTHR19446">
    <property type="entry name" value="REVERSE TRANSCRIPTASES"/>
    <property type="match status" value="1"/>
</dbReference>
<feature type="domain" description="Reverse transcriptase" evidence="1">
    <location>
        <begin position="21"/>
        <end position="296"/>
    </location>
</feature>
<evidence type="ECO:0000259" key="1">
    <source>
        <dbReference type="PROSITE" id="PS50878"/>
    </source>
</evidence>
<accession>A0A6V7PRJ5</accession>
<dbReference type="PROSITE" id="PS50878">
    <property type="entry name" value="RT_POL"/>
    <property type="match status" value="1"/>
</dbReference>
<name>A0A6V7PRJ5_ANACO</name>
<dbReference type="InterPro" id="IPR000477">
    <property type="entry name" value="RT_dom"/>
</dbReference>